<organism evidence="4">
    <name type="scientific">marine sediment metagenome</name>
    <dbReference type="NCBI Taxonomy" id="412755"/>
    <lineage>
        <taxon>unclassified sequences</taxon>
        <taxon>metagenomes</taxon>
        <taxon>ecological metagenomes</taxon>
    </lineage>
</organism>
<feature type="domain" description="Cytidyltransferase-like" evidence="3">
    <location>
        <begin position="6"/>
        <end position="94"/>
    </location>
</feature>
<evidence type="ECO:0000313" key="4">
    <source>
        <dbReference type="EMBL" id="KKK94186.1"/>
    </source>
</evidence>
<protein>
    <recommendedName>
        <fullName evidence="3">Cytidyltransferase-like domain-containing protein</fullName>
    </recommendedName>
</protein>
<keyword evidence="1" id="KW-0808">Transferase</keyword>
<dbReference type="SUPFAM" id="SSF52374">
    <property type="entry name" value="Nucleotidylyl transferase"/>
    <property type="match status" value="1"/>
</dbReference>
<dbReference type="Pfam" id="PF01467">
    <property type="entry name" value="CTP_transf_like"/>
    <property type="match status" value="1"/>
</dbReference>
<dbReference type="InterPro" id="IPR014729">
    <property type="entry name" value="Rossmann-like_a/b/a_fold"/>
</dbReference>
<dbReference type="GO" id="GO:0016779">
    <property type="term" value="F:nucleotidyltransferase activity"/>
    <property type="evidence" value="ECO:0007669"/>
    <property type="project" value="UniProtKB-KW"/>
</dbReference>
<evidence type="ECO:0000256" key="2">
    <source>
        <dbReference type="ARBA" id="ARBA00022695"/>
    </source>
</evidence>
<name>A0A0F9CBU7_9ZZZZ</name>
<dbReference type="InterPro" id="IPR004821">
    <property type="entry name" value="Cyt_trans-like"/>
</dbReference>
<proteinExistence type="predicted"/>
<reference evidence="4" key="1">
    <citation type="journal article" date="2015" name="Nature">
        <title>Complex archaea that bridge the gap between prokaryotes and eukaryotes.</title>
        <authorList>
            <person name="Spang A."/>
            <person name="Saw J.H."/>
            <person name="Jorgensen S.L."/>
            <person name="Zaremba-Niedzwiedzka K."/>
            <person name="Martijn J."/>
            <person name="Lind A.E."/>
            <person name="van Eijk R."/>
            <person name="Schleper C."/>
            <person name="Guy L."/>
            <person name="Ettema T.J."/>
        </authorList>
    </citation>
    <scope>NUCLEOTIDE SEQUENCE</scope>
</reference>
<comment type="caution">
    <text evidence="4">The sequence shown here is derived from an EMBL/GenBank/DDBJ whole genome shotgun (WGS) entry which is preliminary data.</text>
</comment>
<dbReference type="PANTHER" id="PTHR43793:SF1">
    <property type="entry name" value="FAD SYNTHASE"/>
    <property type="match status" value="1"/>
</dbReference>
<keyword evidence="2" id="KW-0548">Nucleotidyltransferase</keyword>
<gene>
    <name evidence="4" type="ORF">LCGC14_2685380</name>
</gene>
<accession>A0A0F9CBU7</accession>
<dbReference type="InterPro" id="IPR050385">
    <property type="entry name" value="Archaeal_FAD_synthase"/>
</dbReference>
<evidence type="ECO:0000256" key="1">
    <source>
        <dbReference type="ARBA" id="ARBA00022679"/>
    </source>
</evidence>
<dbReference type="Gene3D" id="3.40.50.620">
    <property type="entry name" value="HUPs"/>
    <property type="match status" value="1"/>
</dbReference>
<dbReference type="NCBIfam" id="TIGR00125">
    <property type="entry name" value="cyt_tran_rel"/>
    <property type="match status" value="1"/>
</dbReference>
<dbReference type="AlphaFoldDB" id="A0A0F9CBU7"/>
<dbReference type="PANTHER" id="PTHR43793">
    <property type="entry name" value="FAD SYNTHASE"/>
    <property type="match status" value="1"/>
</dbReference>
<evidence type="ECO:0000259" key="3">
    <source>
        <dbReference type="Pfam" id="PF01467"/>
    </source>
</evidence>
<dbReference type="EMBL" id="LAZR01047453">
    <property type="protein sequence ID" value="KKK94186.1"/>
    <property type="molecule type" value="Genomic_DNA"/>
</dbReference>
<sequence>MIAMISGGFDPVHIGHVELIKLAMAYGDIVVVLNSDEWLVRKKGYVFMPYEERSRIMCAMRGIVAVIPVEDKNDNVCAALESLKPDFYINGGDREKPHPLEDAVCKRLNITQIFGGGKIQGSARLVEAVR</sequence>